<feature type="transmembrane region" description="Helical" evidence="1">
    <location>
        <begin position="319"/>
        <end position="343"/>
    </location>
</feature>
<comment type="caution">
    <text evidence="2">The sequence shown here is derived from an EMBL/GenBank/DDBJ whole genome shotgun (WGS) entry which is preliminary data.</text>
</comment>
<feature type="transmembrane region" description="Helical" evidence="1">
    <location>
        <begin position="481"/>
        <end position="502"/>
    </location>
</feature>
<keyword evidence="1" id="KW-1133">Transmembrane helix</keyword>
<proteinExistence type="predicted"/>
<dbReference type="OrthoDB" id="2062742at2"/>
<keyword evidence="3" id="KW-1185">Reference proteome</keyword>
<dbReference type="AlphaFoldDB" id="A0A5N5RCU9"/>
<feature type="transmembrane region" description="Helical" evidence="1">
    <location>
        <begin position="571"/>
        <end position="591"/>
    </location>
</feature>
<feature type="transmembrane region" description="Helical" evidence="1">
    <location>
        <begin position="603"/>
        <end position="621"/>
    </location>
</feature>
<gene>
    <name evidence="2" type="ORF">EHS19_09875</name>
</gene>
<feature type="transmembrane region" description="Helical" evidence="1">
    <location>
        <begin position="633"/>
        <end position="652"/>
    </location>
</feature>
<feature type="transmembrane region" description="Helical" evidence="1">
    <location>
        <begin position="193"/>
        <end position="214"/>
    </location>
</feature>
<dbReference type="Proteomes" id="UP000326336">
    <property type="component" value="Unassembled WGS sequence"/>
</dbReference>
<keyword evidence="1" id="KW-0472">Membrane</keyword>
<feature type="transmembrane region" description="Helical" evidence="1">
    <location>
        <begin position="349"/>
        <end position="368"/>
    </location>
</feature>
<name>A0A5N5RCU9_9BIFI</name>
<keyword evidence="1" id="KW-0812">Transmembrane</keyword>
<evidence type="ECO:0000313" key="3">
    <source>
        <dbReference type="Proteomes" id="UP000326336"/>
    </source>
</evidence>
<sequence>MLVAILLIECVAFNLPFWRTLGASTDSASVANALGAGLMRRTDGMLTVVDPTRAYMDVKADGTSRYARVDASQPSVIAAAADNATTNPKLRTAFTLRADGDGHVGRMQLVSTGTARSLYLRVDAQSTIRVWIVEAKGTVVPLDAVRANVKVPFHVEPLRLAGMAAIALLAAAWRPGSRLWSIRLNPASRRQRLALALLLTPAAIYTIWSIVLHIRGAWPLVFHAPGSYTYDFDQYAHAADALLHGHAWLDLPVPDEFASASNPYDPAVRDRLLTEGVTPIYWDYAFLNDRWYSYFGVLPALLLFAPYQAIASAAAGRPLMLPTGAAMLALLFGVLVFGVLLTIRLVHRLAPHASLAAASMAVATLLLGSNAGYLWFRMNFYSVPFAASMLLTFLGLWLWLGAERTAKAGGIMQRHLWRANDRSETALSLPHLAAGALCIAANAGCRPTFATAALLGIPLFWRHIRALFADLAARRMSYRHACVPIAAVLAPAALVVMPLLAYNAVRFGSPTDFGSDYQITVTDMTRFRQPLANLPATIGYYLLLPLRVTDSFPWLGVNPTPLTTWGFAEPLVGGLFILFPMLLPAVALAAPRLRRRIAAPTRRMLVAALALAAALLLFDAYEAGLGWRYMTDFGWLIALAAMPAIVALGDGAERVGDSRHASMPADTTFGAHPQGARLRRLLGRSVLMMLLAATLIIGFLSAFVIGRQDAMINNDPQLFFSVRSWFIL</sequence>
<evidence type="ECO:0000256" key="1">
    <source>
        <dbReference type="SAM" id="Phobius"/>
    </source>
</evidence>
<keyword evidence="2" id="KW-0808">Transferase</keyword>
<reference evidence="2 3" key="1">
    <citation type="journal article" date="2019" name="Int. J. Syst. Evol. Microbiol.">
        <title>Bifidobacterium jacchi sp. nov., isolated from the faeces of a baby common marmoset (Callithrix jacchus).</title>
        <authorList>
            <person name="Modesto M."/>
            <person name="Watanabe K."/>
            <person name="Arita M."/>
            <person name="Satti M."/>
            <person name="Oki K."/>
            <person name="Sciavilla P."/>
            <person name="Patavino C."/>
            <person name="Camma C."/>
            <person name="Michelini S."/>
            <person name="Sgorbati B."/>
            <person name="Mattarelli P."/>
        </authorList>
    </citation>
    <scope>NUCLEOTIDE SEQUENCE [LARGE SCALE GENOMIC DNA]</scope>
    <source>
        <strain evidence="2 3">MRM 9.3</strain>
    </source>
</reference>
<dbReference type="GO" id="GO:0016740">
    <property type="term" value="F:transferase activity"/>
    <property type="evidence" value="ECO:0007669"/>
    <property type="project" value="UniProtKB-KW"/>
</dbReference>
<dbReference type="EMBL" id="RQSP01000059">
    <property type="protein sequence ID" value="KAB5604516.1"/>
    <property type="molecule type" value="Genomic_DNA"/>
</dbReference>
<feature type="transmembrane region" description="Helical" evidence="1">
    <location>
        <begin position="291"/>
        <end position="307"/>
    </location>
</feature>
<feature type="transmembrane region" description="Helical" evidence="1">
    <location>
        <begin position="380"/>
        <end position="400"/>
    </location>
</feature>
<organism evidence="2 3">
    <name type="scientific">Bifidobacterium jacchi</name>
    <dbReference type="NCBI Taxonomy" id="2490545"/>
    <lineage>
        <taxon>Bacteria</taxon>
        <taxon>Bacillati</taxon>
        <taxon>Actinomycetota</taxon>
        <taxon>Actinomycetes</taxon>
        <taxon>Bifidobacteriales</taxon>
        <taxon>Bifidobacteriaceae</taxon>
        <taxon>Bifidobacterium</taxon>
    </lineage>
</organism>
<accession>A0A5N5RCU9</accession>
<protein>
    <submittedName>
        <fullName evidence="2">Glycosyltransferase</fullName>
    </submittedName>
</protein>
<evidence type="ECO:0000313" key="2">
    <source>
        <dbReference type="EMBL" id="KAB5604516.1"/>
    </source>
</evidence>
<feature type="transmembrane region" description="Helical" evidence="1">
    <location>
        <begin position="686"/>
        <end position="706"/>
    </location>
</feature>